<dbReference type="Proteomes" id="UP000002051">
    <property type="component" value="Unassembled WGS sequence"/>
</dbReference>
<sequence length="244" mass="27736">MRTAANTLNNKGLTPLDILNKHSQADFIDIAIQYILIEAGVQKTCTNAHASSTNEPHQSNTLKNWENFLSKYIQHQGNWIEETRGTSMIAATMTFQSALNPPGGVWQENTLALLIIMWMLTVAMTIAVTFMMLTYLWAIGLVTPDHIIYYDAYRLGFLLGGAWGVIFLVLALIQIVRFIFWIKQQQCGFNIKTHNCNHNFENWFGKKLPSDFINIVISCSKGVIRRLNIPPQVLTSFRQVNDKD</sequence>
<dbReference type="EnsemblPlants" id="AES81695">
    <property type="protein sequence ID" value="AES81695"/>
    <property type="gene ID" value="MTR_7g099560"/>
</dbReference>
<evidence type="ECO:0000256" key="1">
    <source>
        <dbReference type="SAM" id="Phobius"/>
    </source>
</evidence>
<evidence type="ECO:0000313" key="5">
    <source>
        <dbReference type="Proteomes" id="UP000002051"/>
    </source>
</evidence>
<accession>G7KZL0</accession>
<evidence type="ECO:0000313" key="3">
    <source>
        <dbReference type="EMBL" id="AES81695.1"/>
    </source>
</evidence>
<dbReference type="Pfam" id="PF13962">
    <property type="entry name" value="PGG"/>
    <property type="match status" value="1"/>
</dbReference>
<keyword evidence="1" id="KW-1133">Transmembrane helix</keyword>
<feature type="transmembrane region" description="Helical" evidence="1">
    <location>
        <begin position="111"/>
        <end position="137"/>
    </location>
</feature>
<dbReference type="AlphaFoldDB" id="G7KZL0"/>
<dbReference type="OMA" id="NWIEETR"/>
<dbReference type="HOGENOM" id="CLU_1139494_0_0_1"/>
<feature type="transmembrane region" description="Helical" evidence="1">
    <location>
        <begin position="157"/>
        <end position="182"/>
    </location>
</feature>
<reference evidence="3 5" key="2">
    <citation type="journal article" date="2014" name="BMC Genomics">
        <title>An improved genome release (version Mt4.0) for the model legume Medicago truncatula.</title>
        <authorList>
            <person name="Tang H."/>
            <person name="Krishnakumar V."/>
            <person name="Bidwell S."/>
            <person name="Rosen B."/>
            <person name="Chan A."/>
            <person name="Zhou S."/>
            <person name="Gentzbittel L."/>
            <person name="Childs K.L."/>
            <person name="Yandell M."/>
            <person name="Gundlach H."/>
            <person name="Mayer K.F."/>
            <person name="Schwartz D.C."/>
            <person name="Town C.D."/>
        </authorList>
    </citation>
    <scope>GENOME REANNOTATION</scope>
    <source>
        <strain evidence="4 5">cv. Jemalong A17</strain>
    </source>
</reference>
<dbReference type="STRING" id="3880.G7KZL0"/>
<keyword evidence="5" id="KW-1185">Reference proteome</keyword>
<name>G7KZL0_MEDTR</name>
<dbReference type="EMBL" id="CM001223">
    <property type="protein sequence ID" value="AES81695.1"/>
    <property type="molecule type" value="Genomic_DNA"/>
</dbReference>
<keyword evidence="1" id="KW-0472">Membrane</keyword>
<reference evidence="4" key="3">
    <citation type="submission" date="2015-04" db="UniProtKB">
        <authorList>
            <consortium name="EnsemblPlants"/>
        </authorList>
    </citation>
    <scope>IDENTIFICATION</scope>
    <source>
        <strain evidence="4">cv. Jemalong A17</strain>
    </source>
</reference>
<keyword evidence="1 3" id="KW-0812">Transmembrane</keyword>
<feature type="domain" description="PGG" evidence="2">
    <location>
        <begin position="87"/>
        <end position="109"/>
    </location>
</feature>
<evidence type="ECO:0000313" key="4">
    <source>
        <dbReference type="EnsemblPlants" id="AES81695"/>
    </source>
</evidence>
<protein>
    <submittedName>
        <fullName evidence="3">Transmembrane protein, putative</fullName>
    </submittedName>
</protein>
<organism evidence="3 5">
    <name type="scientific">Medicago truncatula</name>
    <name type="common">Barrel medic</name>
    <name type="synonym">Medicago tribuloides</name>
    <dbReference type="NCBI Taxonomy" id="3880"/>
    <lineage>
        <taxon>Eukaryota</taxon>
        <taxon>Viridiplantae</taxon>
        <taxon>Streptophyta</taxon>
        <taxon>Embryophyta</taxon>
        <taxon>Tracheophyta</taxon>
        <taxon>Spermatophyta</taxon>
        <taxon>Magnoliopsida</taxon>
        <taxon>eudicotyledons</taxon>
        <taxon>Gunneridae</taxon>
        <taxon>Pentapetalae</taxon>
        <taxon>rosids</taxon>
        <taxon>fabids</taxon>
        <taxon>Fabales</taxon>
        <taxon>Fabaceae</taxon>
        <taxon>Papilionoideae</taxon>
        <taxon>50 kb inversion clade</taxon>
        <taxon>NPAAA clade</taxon>
        <taxon>Hologalegina</taxon>
        <taxon>IRL clade</taxon>
        <taxon>Trifolieae</taxon>
        <taxon>Medicago</taxon>
    </lineage>
</organism>
<reference evidence="3 5" key="1">
    <citation type="journal article" date="2011" name="Nature">
        <title>The Medicago genome provides insight into the evolution of rhizobial symbioses.</title>
        <authorList>
            <person name="Young N.D."/>
            <person name="Debelle F."/>
            <person name="Oldroyd G.E."/>
            <person name="Geurts R."/>
            <person name="Cannon S.B."/>
            <person name="Udvardi M.K."/>
            <person name="Benedito V.A."/>
            <person name="Mayer K.F."/>
            <person name="Gouzy J."/>
            <person name="Schoof H."/>
            <person name="Van de Peer Y."/>
            <person name="Proost S."/>
            <person name="Cook D.R."/>
            <person name="Meyers B.C."/>
            <person name="Spannagl M."/>
            <person name="Cheung F."/>
            <person name="De Mita S."/>
            <person name="Krishnakumar V."/>
            <person name="Gundlach H."/>
            <person name="Zhou S."/>
            <person name="Mudge J."/>
            <person name="Bharti A.K."/>
            <person name="Murray J.D."/>
            <person name="Naoumkina M.A."/>
            <person name="Rosen B."/>
            <person name="Silverstein K.A."/>
            <person name="Tang H."/>
            <person name="Rombauts S."/>
            <person name="Zhao P.X."/>
            <person name="Zhou P."/>
            <person name="Barbe V."/>
            <person name="Bardou P."/>
            <person name="Bechner M."/>
            <person name="Bellec A."/>
            <person name="Berger A."/>
            <person name="Berges H."/>
            <person name="Bidwell S."/>
            <person name="Bisseling T."/>
            <person name="Choisne N."/>
            <person name="Couloux A."/>
            <person name="Denny R."/>
            <person name="Deshpande S."/>
            <person name="Dai X."/>
            <person name="Doyle J.J."/>
            <person name="Dudez A.M."/>
            <person name="Farmer A.D."/>
            <person name="Fouteau S."/>
            <person name="Franken C."/>
            <person name="Gibelin C."/>
            <person name="Gish J."/>
            <person name="Goldstein S."/>
            <person name="Gonzalez A.J."/>
            <person name="Green P.J."/>
            <person name="Hallab A."/>
            <person name="Hartog M."/>
            <person name="Hua A."/>
            <person name="Humphray S.J."/>
            <person name="Jeong D.H."/>
            <person name="Jing Y."/>
            <person name="Jocker A."/>
            <person name="Kenton S.M."/>
            <person name="Kim D.J."/>
            <person name="Klee K."/>
            <person name="Lai H."/>
            <person name="Lang C."/>
            <person name="Lin S."/>
            <person name="Macmil S.L."/>
            <person name="Magdelenat G."/>
            <person name="Matthews L."/>
            <person name="McCorrison J."/>
            <person name="Monaghan E.L."/>
            <person name="Mun J.H."/>
            <person name="Najar F.Z."/>
            <person name="Nicholson C."/>
            <person name="Noirot C."/>
            <person name="O'Bleness M."/>
            <person name="Paule C.R."/>
            <person name="Poulain J."/>
            <person name="Prion F."/>
            <person name="Qin B."/>
            <person name="Qu C."/>
            <person name="Retzel E.F."/>
            <person name="Riddle C."/>
            <person name="Sallet E."/>
            <person name="Samain S."/>
            <person name="Samson N."/>
            <person name="Sanders I."/>
            <person name="Saurat O."/>
            <person name="Scarpelli C."/>
            <person name="Schiex T."/>
            <person name="Segurens B."/>
            <person name="Severin A.J."/>
            <person name="Sherrier D.J."/>
            <person name="Shi R."/>
            <person name="Sims S."/>
            <person name="Singer S.R."/>
            <person name="Sinharoy S."/>
            <person name="Sterck L."/>
            <person name="Viollet A."/>
            <person name="Wang B.B."/>
            <person name="Wang K."/>
            <person name="Wang M."/>
            <person name="Wang X."/>
            <person name="Warfsmann J."/>
            <person name="Weissenbach J."/>
            <person name="White D.D."/>
            <person name="White J.D."/>
            <person name="Wiley G.B."/>
            <person name="Wincker P."/>
            <person name="Xing Y."/>
            <person name="Yang L."/>
            <person name="Yao Z."/>
            <person name="Ying F."/>
            <person name="Zhai J."/>
            <person name="Zhou L."/>
            <person name="Zuber A."/>
            <person name="Denarie J."/>
            <person name="Dixon R.A."/>
            <person name="May G.D."/>
            <person name="Schwartz D.C."/>
            <person name="Rogers J."/>
            <person name="Quetier F."/>
            <person name="Town C.D."/>
            <person name="Roe B.A."/>
        </authorList>
    </citation>
    <scope>NUCLEOTIDE SEQUENCE [LARGE SCALE GENOMIC DNA]</scope>
    <source>
        <strain evidence="3">A17</strain>
        <strain evidence="4 5">cv. Jemalong A17</strain>
    </source>
</reference>
<gene>
    <name evidence="3" type="ordered locus">MTR_7g099560</name>
</gene>
<proteinExistence type="predicted"/>
<dbReference type="PaxDb" id="3880-AES81695"/>
<dbReference type="InterPro" id="IPR026961">
    <property type="entry name" value="PGG_dom"/>
</dbReference>
<evidence type="ECO:0000259" key="2">
    <source>
        <dbReference type="Pfam" id="PF13962"/>
    </source>
</evidence>